<dbReference type="PANTHER" id="PTHR24148">
    <property type="entry name" value="ANKYRIN REPEAT DOMAIN-CONTAINING PROTEIN 39 HOMOLOG-RELATED"/>
    <property type="match status" value="1"/>
</dbReference>
<name>A0A6A6XB33_9PLEO</name>
<dbReference type="PANTHER" id="PTHR24148:SF73">
    <property type="entry name" value="HET DOMAIN PROTEIN (AFU_ORTHOLOGUE AFUA_8G01020)"/>
    <property type="match status" value="1"/>
</dbReference>
<keyword evidence="3" id="KW-1185">Reference proteome</keyword>
<proteinExistence type="predicted"/>
<evidence type="ECO:0000259" key="1">
    <source>
        <dbReference type="Pfam" id="PF06985"/>
    </source>
</evidence>
<accession>A0A6A6XB33</accession>
<feature type="domain" description="Heterokaryon incompatibility" evidence="1">
    <location>
        <begin position="71"/>
        <end position="160"/>
    </location>
</feature>
<evidence type="ECO:0000313" key="3">
    <source>
        <dbReference type="Proteomes" id="UP000799757"/>
    </source>
</evidence>
<evidence type="ECO:0000313" key="2">
    <source>
        <dbReference type="EMBL" id="KAF2793760.1"/>
    </source>
</evidence>
<dbReference type="OrthoDB" id="2157530at2759"/>
<reference evidence="2" key="1">
    <citation type="journal article" date="2020" name="Stud. Mycol.">
        <title>101 Dothideomycetes genomes: a test case for predicting lifestyles and emergence of pathogens.</title>
        <authorList>
            <person name="Haridas S."/>
            <person name="Albert R."/>
            <person name="Binder M."/>
            <person name="Bloem J."/>
            <person name="Labutti K."/>
            <person name="Salamov A."/>
            <person name="Andreopoulos B."/>
            <person name="Baker S."/>
            <person name="Barry K."/>
            <person name="Bills G."/>
            <person name="Bluhm B."/>
            <person name="Cannon C."/>
            <person name="Castanera R."/>
            <person name="Culley D."/>
            <person name="Daum C."/>
            <person name="Ezra D."/>
            <person name="Gonzalez J."/>
            <person name="Henrissat B."/>
            <person name="Kuo A."/>
            <person name="Liang C."/>
            <person name="Lipzen A."/>
            <person name="Lutzoni F."/>
            <person name="Magnuson J."/>
            <person name="Mondo S."/>
            <person name="Nolan M."/>
            <person name="Ohm R."/>
            <person name="Pangilinan J."/>
            <person name="Park H.-J."/>
            <person name="Ramirez L."/>
            <person name="Alfaro M."/>
            <person name="Sun H."/>
            <person name="Tritt A."/>
            <person name="Yoshinaga Y."/>
            <person name="Zwiers L.-H."/>
            <person name="Turgeon B."/>
            <person name="Goodwin S."/>
            <person name="Spatafora J."/>
            <person name="Crous P."/>
            <person name="Grigoriev I."/>
        </authorList>
    </citation>
    <scope>NUCLEOTIDE SEQUENCE</scope>
    <source>
        <strain evidence="2">CBS 109.77</strain>
    </source>
</reference>
<dbReference type="EMBL" id="MU001915">
    <property type="protein sequence ID" value="KAF2793760.1"/>
    <property type="molecule type" value="Genomic_DNA"/>
</dbReference>
<organism evidence="2 3">
    <name type="scientific">Melanomma pulvis-pyrius CBS 109.77</name>
    <dbReference type="NCBI Taxonomy" id="1314802"/>
    <lineage>
        <taxon>Eukaryota</taxon>
        <taxon>Fungi</taxon>
        <taxon>Dikarya</taxon>
        <taxon>Ascomycota</taxon>
        <taxon>Pezizomycotina</taxon>
        <taxon>Dothideomycetes</taxon>
        <taxon>Pleosporomycetidae</taxon>
        <taxon>Pleosporales</taxon>
        <taxon>Melanommataceae</taxon>
        <taxon>Melanomma</taxon>
    </lineage>
</organism>
<dbReference type="AlphaFoldDB" id="A0A6A6XB33"/>
<dbReference type="InterPro" id="IPR010730">
    <property type="entry name" value="HET"/>
</dbReference>
<dbReference type="InterPro" id="IPR052895">
    <property type="entry name" value="HetReg/Transcr_Mod"/>
</dbReference>
<sequence>MTTSVSGLITSFSKLSFLSDSPKSPYRYRPLKGDQIRLLRLLPPTRQKGYLHTEFVECELVHVSLEDPGQFEALSYVWGPPDRTKTIQIRTGKPQLRVKVLGVTDSLFTALQNLRYASKTRILWIDQLCNNQDDKKEMNAQVKRMGDIYRQSSCTVIWLG</sequence>
<dbReference type="Pfam" id="PF06985">
    <property type="entry name" value="HET"/>
    <property type="match status" value="1"/>
</dbReference>
<dbReference type="Proteomes" id="UP000799757">
    <property type="component" value="Unassembled WGS sequence"/>
</dbReference>
<protein>
    <submittedName>
        <fullName evidence="2">HET-domain-containing protein</fullName>
    </submittedName>
</protein>
<feature type="non-terminal residue" evidence="2">
    <location>
        <position position="160"/>
    </location>
</feature>
<gene>
    <name evidence="2" type="ORF">K505DRAFT_243636</name>
</gene>